<keyword evidence="1" id="KW-0805">Transcription regulation</keyword>
<evidence type="ECO:0000256" key="1">
    <source>
        <dbReference type="ARBA" id="ARBA00023015"/>
    </source>
</evidence>
<dbReference type="GO" id="GO:0003677">
    <property type="term" value="F:DNA binding"/>
    <property type="evidence" value="ECO:0007669"/>
    <property type="project" value="UniProtKB-KW"/>
</dbReference>
<accession>A0A4R5FIF0</accession>
<dbReference type="AlphaFoldDB" id="A0A4R5FIF0"/>
<evidence type="ECO:0000313" key="6">
    <source>
        <dbReference type="Proteomes" id="UP000295136"/>
    </source>
</evidence>
<proteinExistence type="predicted"/>
<dbReference type="SUPFAM" id="SSF46785">
    <property type="entry name" value="Winged helix' DNA-binding domain"/>
    <property type="match status" value="1"/>
</dbReference>
<name>A0A4R5FIF0_9ACTN</name>
<keyword evidence="2" id="KW-0238">DNA-binding</keyword>
<sequence length="329" mass="35826">MTAWPGGRISAVYARLLLYDLTGSKAQEAPMLDLGSIRCSAEPMPLIETLNSLHSLSRVRGEGALRGWQRHAAASLPAMARPLLEMVTLCQSALTFIAPPEPDLDRGLRLVADMPDRTVRGELRTAFAGREVPRWLLAFVGSAGRRARLTAALRVYFRECLLPYWDDVRAGHDREVAEFSRSVTRHGMRSAVRPLAEAIDVPAPCSEGPVTLAPSPLWDGEPVGRSFLGGELMVVYPTTAPLPPEPSTPRGRQMAMEQLLGHTRAAILHNLTSPCGTTELAGRIRMSMPTTSEHIAVLRATGLVTTTRTGKKVRHALTPLGLVLLNGRR</sequence>
<evidence type="ECO:0000256" key="3">
    <source>
        <dbReference type="ARBA" id="ARBA00023163"/>
    </source>
</evidence>
<reference evidence="5 6" key="1">
    <citation type="submission" date="2019-03" db="EMBL/GenBank/DDBJ databases">
        <title>Draft genome sequences of novel Actinobacteria.</title>
        <authorList>
            <person name="Sahin N."/>
            <person name="Ay H."/>
            <person name="Saygin H."/>
        </authorList>
    </citation>
    <scope>NUCLEOTIDE SEQUENCE [LARGE SCALE GENOMIC DNA]</scope>
    <source>
        <strain evidence="5 6">6K102</strain>
    </source>
</reference>
<dbReference type="EMBL" id="SMLD01000042">
    <property type="protein sequence ID" value="TDE51543.1"/>
    <property type="molecule type" value="Genomic_DNA"/>
</dbReference>
<dbReference type="InterPro" id="IPR051011">
    <property type="entry name" value="Metal_resp_trans_reg"/>
</dbReference>
<organism evidence="5 6">
    <name type="scientific">Nonomuraea mesophila</name>
    <dbReference type="NCBI Taxonomy" id="2530382"/>
    <lineage>
        <taxon>Bacteria</taxon>
        <taxon>Bacillati</taxon>
        <taxon>Actinomycetota</taxon>
        <taxon>Actinomycetes</taxon>
        <taxon>Streptosporangiales</taxon>
        <taxon>Streptosporangiaceae</taxon>
        <taxon>Nonomuraea</taxon>
    </lineage>
</organism>
<keyword evidence="3" id="KW-0804">Transcription</keyword>
<dbReference type="Gene3D" id="1.10.10.10">
    <property type="entry name" value="Winged helix-like DNA-binding domain superfamily/Winged helix DNA-binding domain"/>
    <property type="match status" value="1"/>
</dbReference>
<keyword evidence="6" id="KW-1185">Reference proteome</keyword>
<dbReference type="InterPro" id="IPR036390">
    <property type="entry name" value="WH_DNA-bd_sf"/>
</dbReference>
<dbReference type="InterPro" id="IPR036388">
    <property type="entry name" value="WH-like_DNA-bd_sf"/>
</dbReference>
<dbReference type="CDD" id="cd00090">
    <property type="entry name" value="HTH_ARSR"/>
    <property type="match status" value="1"/>
</dbReference>
<dbReference type="InterPro" id="IPR011991">
    <property type="entry name" value="ArsR-like_HTH"/>
</dbReference>
<dbReference type="PRINTS" id="PR00778">
    <property type="entry name" value="HTHARSR"/>
</dbReference>
<dbReference type="Proteomes" id="UP000295136">
    <property type="component" value="Unassembled WGS sequence"/>
</dbReference>
<dbReference type="PANTHER" id="PTHR43132">
    <property type="entry name" value="ARSENICAL RESISTANCE OPERON REPRESSOR ARSR-RELATED"/>
    <property type="match status" value="1"/>
</dbReference>
<gene>
    <name evidence="5" type="ORF">E1295_18235</name>
</gene>
<evidence type="ECO:0000259" key="4">
    <source>
        <dbReference type="SMART" id="SM00418"/>
    </source>
</evidence>
<dbReference type="PANTHER" id="PTHR43132:SF8">
    <property type="entry name" value="HTH-TYPE TRANSCRIPTIONAL REGULATOR KMTR"/>
    <property type="match status" value="1"/>
</dbReference>
<dbReference type="GO" id="GO:0003700">
    <property type="term" value="F:DNA-binding transcription factor activity"/>
    <property type="evidence" value="ECO:0007669"/>
    <property type="project" value="InterPro"/>
</dbReference>
<dbReference type="SMART" id="SM00418">
    <property type="entry name" value="HTH_ARSR"/>
    <property type="match status" value="1"/>
</dbReference>
<evidence type="ECO:0000256" key="2">
    <source>
        <dbReference type="ARBA" id="ARBA00023125"/>
    </source>
</evidence>
<evidence type="ECO:0000313" key="5">
    <source>
        <dbReference type="EMBL" id="TDE51543.1"/>
    </source>
</evidence>
<protein>
    <submittedName>
        <fullName evidence="5">ArsR family transcriptional regulator</fullName>
    </submittedName>
</protein>
<feature type="domain" description="HTH arsR-type" evidence="4">
    <location>
        <begin position="258"/>
        <end position="328"/>
    </location>
</feature>
<comment type="caution">
    <text evidence="5">The sequence shown here is derived from an EMBL/GenBank/DDBJ whole genome shotgun (WGS) entry which is preliminary data.</text>
</comment>
<dbReference type="InterPro" id="IPR001845">
    <property type="entry name" value="HTH_ArsR_DNA-bd_dom"/>
</dbReference>